<dbReference type="EMBL" id="LBWK01000001">
    <property type="protein sequence ID" value="KKR05981.1"/>
    <property type="molecule type" value="Genomic_DNA"/>
</dbReference>
<feature type="signal peptide" evidence="1">
    <location>
        <begin position="1"/>
        <end position="25"/>
    </location>
</feature>
<evidence type="ECO:0000256" key="1">
    <source>
        <dbReference type="SAM" id="SignalP"/>
    </source>
</evidence>
<evidence type="ECO:0000313" key="3">
    <source>
        <dbReference type="Proteomes" id="UP000034799"/>
    </source>
</evidence>
<evidence type="ECO:0000313" key="2">
    <source>
        <dbReference type="EMBL" id="KKR05981.1"/>
    </source>
</evidence>
<keyword evidence="1" id="KW-0732">Signal</keyword>
<gene>
    <name evidence="2" type="ORF">UT34_C0001G0021</name>
</gene>
<proteinExistence type="predicted"/>
<accession>A0A0G0MZE8</accession>
<sequence>MGIGKVLTIVGVTSFGFLFGFKVLAADTATVAATVTVQNISVTVSDGTVAYGTLAVNTTKSTIAADLNDLQTATNNGNITEDFNIRGQNSTAWTLGATAAADQYIHRFCTATCGTPPTNYTALTTSYQTLGTAVATSGTKTFDLQINTPTSSSSFASQAVDVIVQAVAN</sequence>
<name>A0A0G0MZE8_9BACT</name>
<protein>
    <recommendedName>
        <fullName evidence="4">Spore coat protein U domain-containing protein</fullName>
    </recommendedName>
</protein>
<reference evidence="2 3" key="1">
    <citation type="journal article" date="2015" name="Nature">
        <title>rRNA introns, odd ribosomes, and small enigmatic genomes across a large radiation of phyla.</title>
        <authorList>
            <person name="Brown C.T."/>
            <person name="Hug L.A."/>
            <person name="Thomas B.C."/>
            <person name="Sharon I."/>
            <person name="Castelle C.J."/>
            <person name="Singh A."/>
            <person name="Wilkins M.J."/>
            <person name="Williams K.H."/>
            <person name="Banfield J.F."/>
        </authorList>
    </citation>
    <scope>NUCLEOTIDE SEQUENCE [LARGE SCALE GENOMIC DNA]</scope>
</reference>
<dbReference type="AlphaFoldDB" id="A0A0G0MZE8"/>
<dbReference type="STRING" id="1619100.UT34_C0001G0021"/>
<evidence type="ECO:0008006" key="4">
    <source>
        <dbReference type="Google" id="ProtNLM"/>
    </source>
</evidence>
<comment type="caution">
    <text evidence="2">The sequence shown here is derived from an EMBL/GenBank/DDBJ whole genome shotgun (WGS) entry which is preliminary data.</text>
</comment>
<feature type="chain" id="PRO_5002533602" description="Spore coat protein U domain-containing protein" evidence="1">
    <location>
        <begin position="26"/>
        <end position="169"/>
    </location>
</feature>
<organism evidence="2 3">
    <name type="scientific">candidate division WS6 bacterium GW2011_GWF2_39_15</name>
    <dbReference type="NCBI Taxonomy" id="1619100"/>
    <lineage>
        <taxon>Bacteria</taxon>
        <taxon>Candidatus Dojkabacteria</taxon>
    </lineage>
</organism>
<dbReference type="Proteomes" id="UP000034799">
    <property type="component" value="Unassembled WGS sequence"/>
</dbReference>